<dbReference type="InterPro" id="IPR045055">
    <property type="entry name" value="DNA2/NAM7-like"/>
</dbReference>
<protein>
    <submittedName>
        <fullName evidence="9">Uncharacterized protein</fullName>
    </submittedName>
</protein>
<comment type="caution">
    <text evidence="9">The sequence shown here is derived from an EMBL/GenBank/DDBJ whole genome shotgun (WGS) entry which is preliminary data.</text>
</comment>
<keyword evidence="4" id="KW-0067">ATP-binding</keyword>
<feature type="domain" description="DNA2/NAM7 helicase helicase" evidence="7">
    <location>
        <begin position="641"/>
        <end position="732"/>
    </location>
</feature>
<evidence type="ECO:0000313" key="9">
    <source>
        <dbReference type="EMBL" id="KAK9861787.1"/>
    </source>
</evidence>
<dbReference type="GO" id="GO:0004386">
    <property type="term" value="F:helicase activity"/>
    <property type="evidence" value="ECO:0007669"/>
    <property type="project" value="UniProtKB-KW"/>
</dbReference>
<accession>A0AAW1SYW6</accession>
<dbReference type="InterPro" id="IPR047187">
    <property type="entry name" value="SF1_C_Upf1"/>
</dbReference>
<dbReference type="CDD" id="cd18042">
    <property type="entry name" value="DEXXQc_SETX"/>
    <property type="match status" value="1"/>
</dbReference>
<dbReference type="Proteomes" id="UP001485043">
    <property type="component" value="Unassembled WGS sequence"/>
</dbReference>
<dbReference type="InterPro" id="IPR027417">
    <property type="entry name" value="P-loop_NTPase"/>
</dbReference>
<dbReference type="FunFam" id="3.40.50.300:FF:000326">
    <property type="entry name" value="P-loop containing nucleoside triphosphate hydrolase"/>
    <property type="match status" value="1"/>
</dbReference>
<feature type="transmembrane region" description="Helical" evidence="6">
    <location>
        <begin position="70"/>
        <end position="96"/>
    </location>
</feature>
<dbReference type="Pfam" id="PF13086">
    <property type="entry name" value="AAA_11"/>
    <property type="match status" value="1"/>
</dbReference>
<sequence>MLAWSNLKQGLLTQQVATALFHSATFSDFYKSCFYCTAGVILFFLIANLWLTRAGPPHLRKMSDVNRVVFISHCAFCLIFLGTCVPYSIALVRLLFTREGIRYLGQRSTYRCVAYPLSLQLVLYAVEGSFRAMCRVNAFLIVHHLMFCSLLCLAFEAQSSFVIKVDLIVSCFATFEFLLYASLFARRVNASCYTFVIYSAIWRRLGPAISTETATSSEDSASGPMSPRGLKRLVLSWDFWELDRRIVQQDLGVQDDLRSLPSSFKDIQDYKDHMEPLVLEECASLLLRGDDDGATLKAARAIMTGIIQKGSFTSVRITLETAEASTRLHNNDVVLLSKRDPLDEEEKSGDMELVQAMGMVDSRIGEASLDILCYLESTAGVGNKDSTARMKAMKTALAVKKSGWYVLKLGSMATIMREWLALQSADRLLFKETLISARPAISQKAALKVPQGMMEAMEKTYNESQIDAVTAGLSGSPVVLIQGPPGTGKTRTILGLLGIILFSAPEGTSGLVIHDEVVVAELAPEDRTQLWLKASPWACGGLDVRSEVKPWEVGSVADAFGLLDLPEVQKVGQSKGPRAHVLVCAPSNAALDEIVIRLLQHGLMDREGKPSVPSIVRVGLNIHHSVASVGLENLMDHKLETRKESKGLQHISKSEKDAARLEVLEEAHIVCSTLSFSGSGLFGRMRHKFDVVVIDEAAQAVEPATLIPLVTGCKQVFLVGDPIQLPATVLSRQAVAHGYDTSLFKRLQTAGYPVQRLDTQYRMHPDISAFPSMEFYDGKLRDADGMAKETSRPWSKHKCFGPLAFYDVPGKEEAGSESGSSLINTAEAEVVIMLLRELLARCPKLKTQQSVGIISPYKAQVKLLRDKLKLGLGEAGMKAVDINSIDGFQGREKDIIIFSTVRSRIGKSIGFVADERRINVGLTRARTSLIIVGNAKALKYDQRWSRLVQHCLRSYCLYCPTKPLQSYMAKAVSGEVKPLQPPPEVLQWQPEAEPGAYSDDDAYSDTEQMPEGDHPGVGDAAKQAARYGMGGAPAASGEAAQGGSKPSRKRTRQTQ</sequence>
<dbReference type="InterPro" id="IPR041679">
    <property type="entry name" value="DNA2/NAM7-like_C"/>
</dbReference>
<feature type="transmembrane region" description="Helical" evidence="6">
    <location>
        <begin position="32"/>
        <end position="50"/>
    </location>
</feature>
<evidence type="ECO:0000313" key="10">
    <source>
        <dbReference type="Proteomes" id="UP001485043"/>
    </source>
</evidence>
<keyword evidence="2" id="KW-0378">Hydrolase</keyword>
<dbReference type="SUPFAM" id="SSF52540">
    <property type="entry name" value="P-loop containing nucleoside triphosphate hydrolases"/>
    <property type="match status" value="1"/>
</dbReference>
<feature type="compositionally biased region" description="Basic residues" evidence="5">
    <location>
        <begin position="1046"/>
        <end position="1055"/>
    </location>
</feature>
<dbReference type="GO" id="GO:0005524">
    <property type="term" value="F:ATP binding"/>
    <property type="evidence" value="ECO:0007669"/>
    <property type="project" value="UniProtKB-KW"/>
</dbReference>
<reference evidence="9 10" key="1">
    <citation type="journal article" date="2024" name="Nat. Commun.">
        <title>Phylogenomics reveals the evolutionary origins of lichenization in chlorophyte algae.</title>
        <authorList>
            <person name="Puginier C."/>
            <person name="Libourel C."/>
            <person name="Otte J."/>
            <person name="Skaloud P."/>
            <person name="Haon M."/>
            <person name="Grisel S."/>
            <person name="Petersen M."/>
            <person name="Berrin J.G."/>
            <person name="Delaux P.M."/>
            <person name="Dal Grande F."/>
            <person name="Keller J."/>
        </authorList>
    </citation>
    <scope>NUCLEOTIDE SEQUENCE [LARGE SCALE GENOMIC DNA]</scope>
    <source>
        <strain evidence="9 10">SAG 2523</strain>
    </source>
</reference>
<dbReference type="PANTHER" id="PTHR10887">
    <property type="entry name" value="DNA2/NAM7 HELICASE FAMILY"/>
    <property type="match status" value="1"/>
</dbReference>
<gene>
    <name evidence="9" type="ORF">WJX84_012229</name>
</gene>
<keyword evidence="6" id="KW-1133">Transmembrane helix</keyword>
<dbReference type="Pfam" id="PF13087">
    <property type="entry name" value="AAA_12"/>
    <property type="match status" value="1"/>
</dbReference>
<feature type="compositionally biased region" description="Acidic residues" evidence="5">
    <location>
        <begin position="998"/>
        <end position="1010"/>
    </location>
</feature>
<keyword evidence="3" id="KW-0347">Helicase</keyword>
<evidence type="ECO:0000259" key="8">
    <source>
        <dbReference type="Pfam" id="PF13087"/>
    </source>
</evidence>
<evidence type="ECO:0000256" key="3">
    <source>
        <dbReference type="ARBA" id="ARBA00022806"/>
    </source>
</evidence>
<feature type="region of interest" description="Disordered" evidence="5">
    <location>
        <begin position="991"/>
        <end position="1055"/>
    </location>
</feature>
<dbReference type="AlphaFoldDB" id="A0AAW1SYW6"/>
<evidence type="ECO:0000256" key="4">
    <source>
        <dbReference type="ARBA" id="ARBA00022840"/>
    </source>
</evidence>
<evidence type="ECO:0000259" key="7">
    <source>
        <dbReference type="Pfam" id="PF13086"/>
    </source>
</evidence>
<name>A0AAW1SYW6_9CHLO</name>
<dbReference type="GO" id="GO:0016787">
    <property type="term" value="F:hydrolase activity"/>
    <property type="evidence" value="ECO:0007669"/>
    <property type="project" value="UniProtKB-KW"/>
</dbReference>
<feature type="domain" description="DNA2/NAM7 helicase-like C-terminal" evidence="8">
    <location>
        <begin position="739"/>
        <end position="936"/>
    </location>
</feature>
<evidence type="ECO:0000256" key="6">
    <source>
        <dbReference type="SAM" id="Phobius"/>
    </source>
</evidence>
<keyword evidence="6" id="KW-0812">Transmembrane</keyword>
<evidence type="ECO:0000256" key="5">
    <source>
        <dbReference type="SAM" id="MobiDB-lite"/>
    </source>
</evidence>
<feature type="transmembrane region" description="Helical" evidence="6">
    <location>
        <begin position="138"/>
        <end position="155"/>
    </location>
</feature>
<dbReference type="InterPro" id="IPR041677">
    <property type="entry name" value="DNA2/NAM7_AAA_11"/>
</dbReference>
<dbReference type="EMBL" id="JALJOV010000702">
    <property type="protein sequence ID" value="KAK9861787.1"/>
    <property type="molecule type" value="Genomic_DNA"/>
</dbReference>
<evidence type="ECO:0000256" key="2">
    <source>
        <dbReference type="ARBA" id="ARBA00022801"/>
    </source>
</evidence>
<dbReference type="PANTHER" id="PTHR10887:SF538">
    <property type="entry name" value="HELICASE MAGATAMA 3-RELATED"/>
    <property type="match status" value="1"/>
</dbReference>
<dbReference type="CDD" id="cd18808">
    <property type="entry name" value="SF1_C_Upf1"/>
    <property type="match status" value="1"/>
</dbReference>
<organism evidence="9 10">
    <name type="scientific">Apatococcus fuscideae</name>
    <dbReference type="NCBI Taxonomy" id="2026836"/>
    <lineage>
        <taxon>Eukaryota</taxon>
        <taxon>Viridiplantae</taxon>
        <taxon>Chlorophyta</taxon>
        <taxon>core chlorophytes</taxon>
        <taxon>Trebouxiophyceae</taxon>
        <taxon>Chlorellales</taxon>
        <taxon>Chlorellaceae</taxon>
        <taxon>Apatococcus</taxon>
    </lineage>
</organism>
<keyword evidence="6" id="KW-0472">Membrane</keyword>
<dbReference type="Gene3D" id="3.40.50.300">
    <property type="entry name" value="P-loop containing nucleotide triphosphate hydrolases"/>
    <property type="match status" value="2"/>
</dbReference>
<evidence type="ECO:0000256" key="1">
    <source>
        <dbReference type="ARBA" id="ARBA00022741"/>
    </source>
</evidence>
<keyword evidence="1" id="KW-0547">Nucleotide-binding</keyword>
<keyword evidence="10" id="KW-1185">Reference proteome</keyword>
<proteinExistence type="predicted"/>
<dbReference type="GO" id="GO:0005694">
    <property type="term" value="C:chromosome"/>
    <property type="evidence" value="ECO:0007669"/>
    <property type="project" value="UniProtKB-ARBA"/>
</dbReference>